<accession>W0RFY5</accession>
<dbReference type="GO" id="GO:0016788">
    <property type="term" value="F:hydrolase activity, acting on ester bonds"/>
    <property type="evidence" value="ECO:0007669"/>
    <property type="project" value="InterPro"/>
</dbReference>
<dbReference type="Proteomes" id="UP000019151">
    <property type="component" value="Chromosome"/>
</dbReference>
<keyword evidence="3" id="KW-1185">Reference proteome</keyword>
<gene>
    <name evidence="2" type="ORF">J421_1693</name>
</gene>
<dbReference type="eggNOG" id="ENOG5030U03">
    <property type="taxonomic scope" value="Bacteria"/>
</dbReference>
<evidence type="ECO:0000313" key="3">
    <source>
        <dbReference type="Proteomes" id="UP000019151"/>
    </source>
</evidence>
<dbReference type="InParanoid" id="W0RFY5"/>
<dbReference type="HOGENOM" id="CLU_053114_1_0_0"/>
<sequence length="307" mass="33650">MSRHRLPALLVAALAGGLLLLRPTTGDAWGDYGHRLIGGVAAAALPREMPAFFRDAAAQLAYLNSEPDRWRERAERELDPALDGATAPEHFIDADMLPADRLASALAAPSRFAFADSVRALGLDPAVVGVLPFRILELTQQLRSDFRRWRVAPDSTRRWIEARIIDDAGILGHYVADGSNPTHVSKQFNGWTGDNPNGYTTDRTFHSRFESAFVQARITPAAVTPLVARTPQVIEDVRPAVRAYLGLTAAELTRLYDLEKASPFTPTNADPAHAQFAAERLAAGATMLRDLWWSAWVTSGLPVTKHQ</sequence>
<dbReference type="OrthoDB" id="267579at2"/>
<feature type="signal peptide" evidence="1">
    <location>
        <begin position="1"/>
        <end position="28"/>
    </location>
</feature>
<dbReference type="KEGG" id="gba:J421_1693"/>
<organism evidence="2 3">
    <name type="scientific">Gemmatirosa kalamazoonensis</name>
    <dbReference type="NCBI Taxonomy" id="861299"/>
    <lineage>
        <taxon>Bacteria</taxon>
        <taxon>Pseudomonadati</taxon>
        <taxon>Gemmatimonadota</taxon>
        <taxon>Gemmatimonadia</taxon>
        <taxon>Gemmatimonadales</taxon>
        <taxon>Gemmatimonadaceae</taxon>
        <taxon>Gemmatirosa</taxon>
    </lineage>
</organism>
<name>W0RFY5_9BACT</name>
<dbReference type="RefSeq" id="WP_025410740.1">
    <property type="nucleotide sequence ID" value="NZ_CP007128.1"/>
</dbReference>
<dbReference type="Gene3D" id="1.10.575.10">
    <property type="entry name" value="P1 Nuclease"/>
    <property type="match status" value="1"/>
</dbReference>
<feature type="chain" id="PRO_5004795499" description="S1/P1 Nuclease" evidence="1">
    <location>
        <begin position="29"/>
        <end position="307"/>
    </location>
</feature>
<evidence type="ECO:0000256" key="1">
    <source>
        <dbReference type="SAM" id="SignalP"/>
    </source>
</evidence>
<dbReference type="SUPFAM" id="SSF48537">
    <property type="entry name" value="Phospholipase C/P1 nuclease"/>
    <property type="match status" value="1"/>
</dbReference>
<dbReference type="AlphaFoldDB" id="W0RFY5"/>
<dbReference type="InterPro" id="IPR008947">
    <property type="entry name" value="PLipase_C/P1_nuclease_dom_sf"/>
</dbReference>
<protein>
    <recommendedName>
        <fullName evidence="4">S1/P1 Nuclease</fullName>
    </recommendedName>
</protein>
<dbReference type="EMBL" id="CP007128">
    <property type="protein sequence ID" value="AHG89230.1"/>
    <property type="molecule type" value="Genomic_DNA"/>
</dbReference>
<reference evidence="2 3" key="1">
    <citation type="journal article" date="2014" name="Genome Announc.">
        <title>Genome Sequence and Methylome of Soil Bacterium Gemmatirosa kalamazoonensis KBS708T, a Member of the Rarely Cultivated Gemmatimonadetes Phylum.</title>
        <authorList>
            <person name="Debruyn J.M."/>
            <person name="Radosevich M."/>
            <person name="Wommack K.E."/>
            <person name="Polson S.W."/>
            <person name="Hauser L.J."/>
            <person name="Fawaz M.N."/>
            <person name="Korlach J."/>
            <person name="Tsai Y.C."/>
        </authorList>
    </citation>
    <scope>NUCLEOTIDE SEQUENCE [LARGE SCALE GENOMIC DNA]</scope>
    <source>
        <strain evidence="2 3">KBS708</strain>
    </source>
</reference>
<keyword evidence="1" id="KW-0732">Signal</keyword>
<proteinExistence type="predicted"/>
<evidence type="ECO:0008006" key="4">
    <source>
        <dbReference type="Google" id="ProtNLM"/>
    </source>
</evidence>
<dbReference type="STRING" id="861299.J421_1693"/>
<evidence type="ECO:0000313" key="2">
    <source>
        <dbReference type="EMBL" id="AHG89230.1"/>
    </source>
</evidence>